<proteinExistence type="predicted"/>
<evidence type="ECO:0000256" key="2">
    <source>
        <dbReference type="ARBA" id="ARBA00022630"/>
    </source>
</evidence>
<dbReference type="AlphaFoldDB" id="A0A5C4VRL2"/>
<dbReference type="SUPFAM" id="SSF51905">
    <property type="entry name" value="FAD/NAD(P)-binding domain"/>
    <property type="match status" value="1"/>
</dbReference>
<dbReference type="InterPro" id="IPR036188">
    <property type="entry name" value="FAD/NAD-bd_sf"/>
</dbReference>
<sequence>MTTFTGDSNHDTDVPVLIVGGGPAGLVAAAELGHRGIRCLVVEPRTQVSHARPRAKTTSIRTMEHLRRLGVAEELRAAAPLSVDWSQRVTFCDTLTGSAVVDFDGAFGLGASSLELAAERGQQVGQPVLEDVLRGHLVGLDTVDLWWGARVADLDIGPDQARAVVVTADGRRRTVTARFVLGCDGPSSAVREAIGASYVGRSDATSNFNVLLRSADLDTALPPAVQYWVVGAPDSGVIGRLDHAGTWWAILPGVDAERGAAQLTDLLHGLVGRPFGFEVIATDSWTARMLIADSFGAGCAFLVGDSAHLNPPWGGHGYNTAIGDAVNIAWKIAAVLQGWAGPEILHSYEVERRPVVEQTVALAETNMAKLPGRLDADAEQIIAAKSAEFFSLGLVLGYSYAGSPIVQSVPGGATTGGDPDSAEYRPSTTPGARLPHHWLADGSSLYDHLGPGLTLLVPDDRSSVDEFRSRCRDRGAPLRVTRLPADYPWAGEFLLVRPDQHIAWRTDDPASIDLDHLLGISPSIPLVTRSQPCASPTSQTVLSSSRPTIAR</sequence>
<feature type="region of interest" description="Disordered" evidence="4">
    <location>
        <begin position="411"/>
        <end position="430"/>
    </location>
</feature>
<accession>A0A5C4VRL2</accession>
<dbReference type="Pfam" id="PF01494">
    <property type="entry name" value="FAD_binding_3"/>
    <property type="match status" value="1"/>
</dbReference>
<evidence type="ECO:0000256" key="1">
    <source>
        <dbReference type="ARBA" id="ARBA00001974"/>
    </source>
</evidence>
<dbReference type="NCBIfam" id="NF004780">
    <property type="entry name" value="PRK06126.1"/>
    <property type="match status" value="1"/>
</dbReference>
<evidence type="ECO:0000259" key="5">
    <source>
        <dbReference type="Pfam" id="PF01494"/>
    </source>
</evidence>
<dbReference type="Gene3D" id="3.40.30.120">
    <property type="match status" value="1"/>
</dbReference>
<keyword evidence="3" id="KW-0274">FAD</keyword>
<dbReference type="Gene3D" id="3.30.9.10">
    <property type="entry name" value="D-Amino Acid Oxidase, subunit A, domain 2"/>
    <property type="match status" value="1"/>
</dbReference>
<evidence type="ECO:0000256" key="4">
    <source>
        <dbReference type="SAM" id="MobiDB-lite"/>
    </source>
</evidence>
<feature type="region of interest" description="Disordered" evidence="4">
    <location>
        <begin position="530"/>
        <end position="551"/>
    </location>
</feature>
<reference evidence="6 7" key="1">
    <citation type="journal article" date="2016" name="Int. J. Syst. Evol. Microbiol.">
        <title>Nocardioides albidus sp. nov., an actinobacterium isolated from garden soil.</title>
        <authorList>
            <person name="Singh H."/>
            <person name="Du J."/>
            <person name="Trinh H."/>
            <person name="Won K."/>
            <person name="Yang J.E."/>
            <person name="Yin C."/>
            <person name="Kook M."/>
            <person name="Yi T.H."/>
        </authorList>
    </citation>
    <scope>NUCLEOTIDE SEQUENCE [LARGE SCALE GENOMIC DNA]</scope>
    <source>
        <strain evidence="6 7">CCTCC AB 2015297</strain>
    </source>
</reference>
<comment type="caution">
    <text evidence="6">The sequence shown here is derived from an EMBL/GenBank/DDBJ whole genome shotgun (WGS) entry which is preliminary data.</text>
</comment>
<dbReference type="PANTHER" id="PTHR43004:SF19">
    <property type="entry name" value="BINDING MONOOXYGENASE, PUTATIVE (JCVI)-RELATED"/>
    <property type="match status" value="1"/>
</dbReference>
<dbReference type="RefSeq" id="WP_139623634.1">
    <property type="nucleotide sequence ID" value="NZ_VDMP01000025.1"/>
</dbReference>
<evidence type="ECO:0000313" key="7">
    <source>
        <dbReference type="Proteomes" id="UP000313231"/>
    </source>
</evidence>
<keyword evidence="2" id="KW-0285">Flavoprotein</keyword>
<dbReference type="PRINTS" id="PR00420">
    <property type="entry name" value="RNGMNOXGNASE"/>
</dbReference>
<dbReference type="GO" id="GO:0071949">
    <property type="term" value="F:FAD binding"/>
    <property type="evidence" value="ECO:0007669"/>
    <property type="project" value="InterPro"/>
</dbReference>
<dbReference type="InterPro" id="IPR050641">
    <property type="entry name" value="RIFMO-like"/>
</dbReference>
<evidence type="ECO:0000313" key="6">
    <source>
        <dbReference type="EMBL" id="TNM38522.1"/>
    </source>
</evidence>
<dbReference type="InterPro" id="IPR002938">
    <property type="entry name" value="FAD-bd"/>
</dbReference>
<dbReference type="Gene3D" id="3.50.50.60">
    <property type="entry name" value="FAD/NAD(P)-binding domain"/>
    <property type="match status" value="1"/>
</dbReference>
<name>A0A5C4VRL2_9ACTN</name>
<evidence type="ECO:0000256" key="3">
    <source>
        <dbReference type="ARBA" id="ARBA00022827"/>
    </source>
</evidence>
<protein>
    <submittedName>
        <fullName evidence="6">FAD-binding protein</fullName>
    </submittedName>
</protein>
<feature type="domain" description="FAD-binding" evidence="5">
    <location>
        <begin position="13"/>
        <end position="361"/>
    </location>
</feature>
<comment type="cofactor">
    <cofactor evidence="1">
        <name>FAD</name>
        <dbReference type="ChEBI" id="CHEBI:57692"/>
    </cofactor>
</comment>
<gene>
    <name evidence="6" type="ORF">FHP29_14885</name>
</gene>
<dbReference type="EMBL" id="VDMP01000025">
    <property type="protein sequence ID" value="TNM38522.1"/>
    <property type="molecule type" value="Genomic_DNA"/>
</dbReference>
<dbReference type="Proteomes" id="UP000313231">
    <property type="component" value="Unassembled WGS sequence"/>
</dbReference>
<keyword evidence="7" id="KW-1185">Reference proteome</keyword>
<dbReference type="GO" id="GO:0016709">
    <property type="term" value="F:oxidoreductase activity, acting on paired donors, with incorporation or reduction of molecular oxygen, NAD(P)H as one donor, and incorporation of one atom of oxygen"/>
    <property type="evidence" value="ECO:0007669"/>
    <property type="project" value="UniProtKB-ARBA"/>
</dbReference>
<dbReference type="Pfam" id="PF21274">
    <property type="entry name" value="Rng_hyd_C"/>
    <property type="match status" value="1"/>
</dbReference>
<dbReference type="PANTHER" id="PTHR43004">
    <property type="entry name" value="TRK SYSTEM POTASSIUM UPTAKE PROTEIN"/>
    <property type="match status" value="1"/>
</dbReference>
<organism evidence="6 7">
    <name type="scientific">Nocardioides albidus</name>
    <dbReference type="NCBI Taxonomy" id="1517589"/>
    <lineage>
        <taxon>Bacteria</taxon>
        <taxon>Bacillati</taxon>
        <taxon>Actinomycetota</taxon>
        <taxon>Actinomycetes</taxon>
        <taxon>Propionibacteriales</taxon>
        <taxon>Nocardioidaceae</taxon>
        <taxon>Nocardioides</taxon>
    </lineage>
</organism>
<dbReference type="OrthoDB" id="3316391at2"/>